<keyword evidence="1" id="KW-0479">Metal-binding</keyword>
<evidence type="ECO:0000313" key="5">
    <source>
        <dbReference type="EMBL" id="CRK99827.1"/>
    </source>
</evidence>
<dbReference type="PROSITE" id="PS50222">
    <property type="entry name" value="EF_HAND_2"/>
    <property type="match status" value="2"/>
</dbReference>
<evidence type="ECO:0000259" key="4">
    <source>
        <dbReference type="PROSITE" id="PS50222"/>
    </source>
</evidence>
<sequence>MAHLFTEEYIFLKYHNQILKRPNPNWHFDSNELKAIVMIYYKLLRGATNDIKTDLPVTYFREVLYKSLGMVEDTLMKHIYSALGSITDSVPLKHWINTMSLFLRGTLEEKIKYCFDVYDTSGKNEIRYEDMVTLLRSCVFKHRDEEVEEIVKDFADIILKKLDYDKDGIITFADFNETVKNDPMMLECLGQCLPDVTHANAFLTTFTDKLNTSIF</sequence>
<dbReference type="Gene3D" id="1.10.238.10">
    <property type="entry name" value="EF-hand"/>
    <property type="match status" value="1"/>
</dbReference>
<dbReference type="InterPro" id="IPR011992">
    <property type="entry name" value="EF-hand-dom_pair"/>
</dbReference>
<dbReference type="Proteomes" id="UP000183832">
    <property type="component" value="Unassembled WGS sequence"/>
</dbReference>
<dbReference type="PROSITE" id="PS00018">
    <property type="entry name" value="EF_HAND_1"/>
    <property type="match status" value="1"/>
</dbReference>
<dbReference type="AlphaFoldDB" id="A0A1J1IHY7"/>
<keyword evidence="2" id="KW-0677">Repeat</keyword>
<feature type="domain" description="EF-hand" evidence="4">
    <location>
        <begin position="106"/>
        <end position="141"/>
    </location>
</feature>
<dbReference type="InterPro" id="IPR018247">
    <property type="entry name" value="EF_Hand_1_Ca_BS"/>
</dbReference>
<dbReference type="PANTHER" id="PTHR23055:SF60">
    <property type="entry name" value="CALAXIN"/>
    <property type="match status" value="1"/>
</dbReference>
<keyword evidence="6" id="KW-1185">Reference proteome</keyword>
<organism evidence="5 6">
    <name type="scientific">Clunio marinus</name>
    <dbReference type="NCBI Taxonomy" id="568069"/>
    <lineage>
        <taxon>Eukaryota</taxon>
        <taxon>Metazoa</taxon>
        <taxon>Ecdysozoa</taxon>
        <taxon>Arthropoda</taxon>
        <taxon>Hexapoda</taxon>
        <taxon>Insecta</taxon>
        <taxon>Pterygota</taxon>
        <taxon>Neoptera</taxon>
        <taxon>Endopterygota</taxon>
        <taxon>Diptera</taxon>
        <taxon>Nematocera</taxon>
        <taxon>Chironomoidea</taxon>
        <taxon>Chironomidae</taxon>
        <taxon>Clunio</taxon>
    </lineage>
</organism>
<evidence type="ECO:0000256" key="3">
    <source>
        <dbReference type="ARBA" id="ARBA00022837"/>
    </source>
</evidence>
<keyword evidence="3" id="KW-0106">Calcium</keyword>
<feature type="domain" description="EF-hand" evidence="4">
    <location>
        <begin position="150"/>
        <end position="185"/>
    </location>
</feature>
<dbReference type="Pfam" id="PF13499">
    <property type="entry name" value="EF-hand_7"/>
    <property type="match status" value="1"/>
</dbReference>
<dbReference type="PANTHER" id="PTHR23055">
    <property type="entry name" value="CALCIUM BINDING PROTEINS"/>
    <property type="match status" value="1"/>
</dbReference>
<accession>A0A1J1IHY7</accession>
<dbReference type="InterPro" id="IPR002048">
    <property type="entry name" value="EF_hand_dom"/>
</dbReference>
<evidence type="ECO:0000256" key="2">
    <source>
        <dbReference type="ARBA" id="ARBA00022737"/>
    </source>
</evidence>
<reference evidence="5 6" key="1">
    <citation type="submission" date="2015-04" db="EMBL/GenBank/DDBJ databases">
        <authorList>
            <person name="Syromyatnikov M.Y."/>
            <person name="Popov V.N."/>
        </authorList>
    </citation>
    <scope>NUCLEOTIDE SEQUENCE [LARGE SCALE GENOMIC DNA]</scope>
</reference>
<name>A0A1J1IHY7_9DIPT</name>
<protein>
    <submittedName>
        <fullName evidence="5">CLUMA_CG013135, isoform A</fullName>
    </submittedName>
</protein>
<dbReference type="OrthoDB" id="191686at2759"/>
<dbReference type="EMBL" id="CVRI01000053">
    <property type="protein sequence ID" value="CRK99827.1"/>
    <property type="molecule type" value="Genomic_DNA"/>
</dbReference>
<proteinExistence type="predicted"/>
<dbReference type="GO" id="GO:0005509">
    <property type="term" value="F:calcium ion binding"/>
    <property type="evidence" value="ECO:0007669"/>
    <property type="project" value="InterPro"/>
</dbReference>
<gene>
    <name evidence="5" type="ORF">CLUMA_CG013135</name>
</gene>
<dbReference type="InterPro" id="IPR028846">
    <property type="entry name" value="Recoverin"/>
</dbReference>
<dbReference type="STRING" id="568069.A0A1J1IHY7"/>
<evidence type="ECO:0000256" key="1">
    <source>
        <dbReference type="ARBA" id="ARBA00022723"/>
    </source>
</evidence>
<evidence type="ECO:0000313" key="6">
    <source>
        <dbReference type="Proteomes" id="UP000183832"/>
    </source>
</evidence>
<dbReference type="SUPFAM" id="SSF47473">
    <property type="entry name" value="EF-hand"/>
    <property type="match status" value="1"/>
</dbReference>